<name>A0A1L3ZXC8_9SPHN</name>
<reference evidence="3" key="1">
    <citation type="submission" date="2016-11" db="EMBL/GenBank/DDBJ databases">
        <title>Complete Genome Sequence of alachlor-degrading Sphingomonas sp. strain JJ-A5.</title>
        <authorList>
            <person name="Lee H."/>
            <person name="Ka J.-O."/>
        </authorList>
    </citation>
    <scope>NUCLEOTIDE SEQUENCE [LARGE SCALE GENOMIC DNA]</scope>
    <source>
        <strain evidence="3">JJ-A5</strain>
    </source>
</reference>
<protein>
    <submittedName>
        <fullName evidence="2">ABC transporter permease</fullName>
    </submittedName>
</protein>
<organism evidence="2 3">
    <name type="scientific">Tardibacter chloracetimidivorans</name>
    <dbReference type="NCBI Taxonomy" id="1921510"/>
    <lineage>
        <taxon>Bacteria</taxon>
        <taxon>Pseudomonadati</taxon>
        <taxon>Pseudomonadota</taxon>
        <taxon>Alphaproteobacteria</taxon>
        <taxon>Sphingomonadales</taxon>
        <taxon>Sphingomonadaceae</taxon>
        <taxon>Tardibacter</taxon>
    </lineage>
</organism>
<dbReference type="AlphaFoldDB" id="A0A1L3ZXC8"/>
<dbReference type="Proteomes" id="UP000182063">
    <property type="component" value="Chromosome"/>
</dbReference>
<dbReference type="STRING" id="1921510.BSL82_14140"/>
<dbReference type="KEGG" id="sphj:BSL82_14140"/>
<accession>A0A1L3ZXC8</accession>
<keyword evidence="3" id="KW-1185">Reference proteome</keyword>
<dbReference type="PROSITE" id="PS51819">
    <property type="entry name" value="VOC"/>
    <property type="match status" value="1"/>
</dbReference>
<dbReference type="EMBL" id="CP018221">
    <property type="protein sequence ID" value="API60287.1"/>
    <property type="molecule type" value="Genomic_DNA"/>
</dbReference>
<dbReference type="InterPro" id="IPR029068">
    <property type="entry name" value="Glyas_Bleomycin-R_OHBP_Dase"/>
</dbReference>
<proteinExistence type="predicted"/>
<evidence type="ECO:0000259" key="1">
    <source>
        <dbReference type="PROSITE" id="PS51819"/>
    </source>
</evidence>
<dbReference type="Pfam" id="PF13669">
    <property type="entry name" value="Glyoxalase_4"/>
    <property type="match status" value="1"/>
</dbReference>
<dbReference type="SUPFAM" id="SSF54593">
    <property type="entry name" value="Glyoxalase/Bleomycin resistance protein/Dihydroxybiphenyl dioxygenase"/>
    <property type="match status" value="1"/>
</dbReference>
<feature type="domain" description="VOC" evidence="1">
    <location>
        <begin position="6"/>
        <end position="146"/>
    </location>
</feature>
<gene>
    <name evidence="2" type="ORF">BSL82_14140</name>
</gene>
<evidence type="ECO:0000313" key="3">
    <source>
        <dbReference type="Proteomes" id="UP000182063"/>
    </source>
</evidence>
<evidence type="ECO:0000313" key="2">
    <source>
        <dbReference type="EMBL" id="API60287.1"/>
    </source>
</evidence>
<dbReference type="Gene3D" id="3.10.180.10">
    <property type="entry name" value="2,3-Dihydroxybiphenyl 1,2-Dioxygenase, domain 1"/>
    <property type="match status" value="1"/>
</dbReference>
<sequence>MMHSFRPDIIQFAWVVPNLEEAARRWHAALGVGPFLINRNLALIEPRHRGRPSATRFSTAVAQSGEFQVELIEQHDDGPSVYRDTVAPGATGLHHVAIIAGDFDAALGHYTAQGFEVGADGRFGDMRYAYVDTSPALGHMVEIVEDKPAIRAFFSAVRKSAEKWDGDPATLLRELSPAKA</sequence>
<dbReference type="InterPro" id="IPR037523">
    <property type="entry name" value="VOC_core"/>
</dbReference>